<dbReference type="AlphaFoldDB" id="A0A0C9R135"/>
<organism evidence="3">
    <name type="scientific">Fopius arisanus</name>
    <dbReference type="NCBI Taxonomy" id="64838"/>
    <lineage>
        <taxon>Eukaryota</taxon>
        <taxon>Metazoa</taxon>
        <taxon>Ecdysozoa</taxon>
        <taxon>Arthropoda</taxon>
        <taxon>Hexapoda</taxon>
        <taxon>Insecta</taxon>
        <taxon>Pterygota</taxon>
        <taxon>Neoptera</taxon>
        <taxon>Endopterygota</taxon>
        <taxon>Hymenoptera</taxon>
        <taxon>Apocrita</taxon>
        <taxon>Ichneumonoidea</taxon>
        <taxon>Braconidae</taxon>
        <taxon>Opiinae</taxon>
        <taxon>Fopius</taxon>
    </lineage>
</organism>
<evidence type="ECO:0000259" key="2">
    <source>
        <dbReference type="PROSITE" id="PS50279"/>
    </source>
</evidence>
<reference evidence="5" key="2">
    <citation type="submission" date="2025-04" db="UniProtKB">
        <authorList>
            <consortium name="RefSeq"/>
        </authorList>
    </citation>
    <scope>IDENTIFICATION</scope>
    <source>
        <strain evidence="5">USDA-PBARC FA_bdor</strain>
        <tissue evidence="5">Whole organism</tissue>
    </source>
</reference>
<dbReference type="EMBL" id="GBYB01009854">
    <property type="protein sequence ID" value="JAG79621.1"/>
    <property type="molecule type" value="Transcribed_RNA"/>
</dbReference>
<evidence type="ECO:0000313" key="3">
    <source>
        <dbReference type="EMBL" id="JAG79621.1"/>
    </source>
</evidence>
<gene>
    <name evidence="3" type="primary">Ambp</name>
    <name evidence="5" type="synonym">LOC105263311</name>
    <name evidence="3" type="ORF">g.3096</name>
</gene>
<keyword evidence="5" id="KW-0646">Protease inhibitor</keyword>
<dbReference type="PROSITE" id="PS50279">
    <property type="entry name" value="BPTI_KUNITZ_2"/>
    <property type="match status" value="1"/>
</dbReference>
<dbReference type="RefSeq" id="XP_011297746.1">
    <property type="nucleotide sequence ID" value="XM_011299444.1"/>
</dbReference>
<dbReference type="SUPFAM" id="SSF57362">
    <property type="entry name" value="BPTI-like"/>
    <property type="match status" value="1"/>
</dbReference>
<proteinExistence type="predicted"/>
<dbReference type="GO" id="GO:0004867">
    <property type="term" value="F:serine-type endopeptidase inhibitor activity"/>
    <property type="evidence" value="ECO:0007669"/>
    <property type="project" value="UniProtKB-KW"/>
</dbReference>
<dbReference type="OrthoDB" id="4473401at2759"/>
<feature type="domain" description="BPTI/Kunitz inhibitor" evidence="2">
    <location>
        <begin position="29"/>
        <end position="80"/>
    </location>
</feature>
<evidence type="ECO:0000313" key="5">
    <source>
        <dbReference type="RefSeq" id="XP_011297746.1"/>
    </source>
</evidence>
<dbReference type="GeneID" id="105263311"/>
<keyword evidence="4" id="KW-1185">Reference proteome</keyword>
<evidence type="ECO:0000313" key="4">
    <source>
        <dbReference type="Proteomes" id="UP000694866"/>
    </source>
</evidence>
<dbReference type="Gene3D" id="4.10.410.10">
    <property type="entry name" value="Pancreatic trypsin inhibitor Kunitz domain"/>
    <property type="match status" value="1"/>
</dbReference>
<name>A0A0C9R135_9HYME</name>
<dbReference type="Proteomes" id="UP000694866">
    <property type="component" value="Unplaced"/>
</dbReference>
<feature type="chain" id="PRO_5044541562" evidence="1">
    <location>
        <begin position="22"/>
        <end position="114"/>
    </location>
</feature>
<dbReference type="InterPro" id="IPR002223">
    <property type="entry name" value="Kunitz_BPTI"/>
</dbReference>
<evidence type="ECO:0000256" key="1">
    <source>
        <dbReference type="SAM" id="SignalP"/>
    </source>
</evidence>
<dbReference type="SMART" id="SM00131">
    <property type="entry name" value="KU"/>
    <property type="match status" value="1"/>
</dbReference>
<accession>A0A9R1TSW5</accession>
<reference evidence="3" key="1">
    <citation type="submission" date="2015-01" db="EMBL/GenBank/DDBJ databases">
        <title>Transcriptome Assembly of Fopius arisanus.</title>
        <authorList>
            <person name="Geib S."/>
        </authorList>
    </citation>
    <scope>NUCLEOTIDE SEQUENCE</scope>
</reference>
<keyword evidence="1" id="KW-0732">Signal</keyword>
<dbReference type="KEGG" id="fas:105263311"/>
<keyword evidence="5" id="KW-0722">Serine protease inhibitor</keyword>
<protein>
    <submittedName>
        <fullName evidence="3">Ambp protein</fullName>
    </submittedName>
    <submittedName>
        <fullName evidence="5">Kunitz-type serine protease inhibitor Bt-KTI</fullName>
    </submittedName>
</protein>
<feature type="signal peptide" evidence="1">
    <location>
        <begin position="1"/>
        <end position="21"/>
    </location>
</feature>
<sequence length="114" mass="12675">MNPAIVLVIVALSCGLQETSAAVSRTTRCLLPTLQVECKTASLEWRFDVDKGACIEFMNPDCYFPGQNSFATKAECRDICLPDVVRICNEIKSSVMFPGQLNARLEKLRKNDCL</sequence>
<dbReference type="Pfam" id="PF00014">
    <property type="entry name" value="Kunitz_BPTI"/>
    <property type="match status" value="1"/>
</dbReference>
<dbReference type="InterPro" id="IPR036880">
    <property type="entry name" value="Kunitz_BPTI_sf"/>
</dbReference>
<accession>A0A0C9R135</accession>